<keyword evidence="3" id="KW-0862">Zinc</keyword>
<evidence type="ECO:0000259" key="4">
    <source>
        <dbReference type="Pfam" id="PF01753"/>
    </source>
</evidence>
<evidence type="ECO:0000313" key="5">
    <source>
        <dbReference type="EMBL" id="CAH0377923.1"/>
    </source>
</evidence>
<dbReference type="InterPro" id="IPR002893">
    <property type="entry name" value="Znf_MYND"/>
</dbReference>
<dbReference type="GO" id="GO:0008270">
    <property type="term" value="F:zinc ion binding"/>
    <property type="evidence" value="ECO:0007669"/>
    <property type="project" value="UniProtKB-KW"/>
</dbReference>
<dbReference type="EMBL" id="CAKKNE010000005">
    <property type="protein sequence ID" value="CAH0377923.1"/>
    <property type="molecule type" value="Genomic_DNA"/>
</dbReference>
<dbReference type="OrthoDB" id="265717at2759"/>
<protein>
    <recommendedName>
        <fullName evidence="4">MYND-type domain-containing protein</fullName>
    </recommendedName>
</protein>
<dbReference type="Pfam" id="PF01753">
    <property type="entry name" value="zf-MYND"/>
    <property type="match status" value="1"/>
</dbReference>
<accession>A0A8J2X2N2</accession>
<dbReference type="PANTHER" id="PTHR12197">
    <property type="entry name" value="HISTONE-LYSINE N-METHYLTRANSFERASE SMYD"/>
    <property type="match status" value="1"/>
</dbReference>
<dbReference type="InterPro" id="IPR011990">
    <property type="entry name" value="TPR-like_helical_dom_sf"/>
</dbReference>
<evidence type="ECO:0000256" key="1">
    <source>
        <dbReference type="ARBA" id="ARBA00022723"/>
    </source>
</evidence>
<comment type="caution">
    <text evidence="5">The sequence shown here is derived from an EMBL/GenBank/DDBJ whole genome shotgun (WGS) entry which is preliminary data.</text>
</comment>
<dbReference type="SUPFAM" id="SSF82199">
    <property type="entry name" value="SET domain"/>
    <property type="match status" value="1"/>
</dbReference>
<name>A0A8J2X2N2_9STRA</name>
<sequence length="438" mass="47846">MAALSMKDLAAAAEATILRPEGLTLQQGEEGGKTRWSFQDEKPPQEEKIINDDVTMKTCTGSIGVGLFARRLLEGGSVILKSHPIAHAARGFDGARCDVCLAPVAKSVKCQGCAAVVYCGKACATSNASKDHLQNGECKAAAALPKILPTCLLAARVLRKMRADPAINKYVSALKRKSNLDGDDELQAAAQVVKQLSGETNENACASVLAVLQRNAHSVCDDELREVGVALYPRAVTAANHSCRPNIWPRFRFTVSKAPVLEYAVLSSVEANKELTHEYADLLDEHRRESLRKNYGFVCACDECAFASKAREAARTQLRAKRDAMEAALKKEEWESAATLAEDVARLEGFWAPGHPYTALHRLRCAKLQNLVGNETAAQVHIMLALVRLVISHGKESSLAKEAADMQARVIHKREGRTLVEDASSDDDYDWRKGMRPW</sequence>
<dbReference type="Gene3D" id="1.10.220.160">
    <property type="match status" value="1"/>
</dbReference>
<keyword evidence="1" id="KW-0479">Metal-binding</keyword>
<dbReference type="Gene3D" id="2.170.270.10">
    <property type="entry name" value="SET domain"/>
    <property type="match status" value="1"/>
</dbReference>
<gene>
    <name evidence="5" type="ORF">PECAL_5P24400</name>
</gene>
<dbReference type="Proteomes" id="UP000789595">
    <property type="component" value="Unassembled WGS sequence"/>
</dbReference>
<dbReference type="Gene3D" id="6.10.140.2220">
    <property type="match status" value="1"/>
</dbReference>
<dbReference type="InterPro" id="IPR050869">
    <property type="entry name" value="H3K4_H4K5_MeTrfase"/>
</dbReference>
<dbReference type="AlphaFoldDB" id="A0A8J2X2N2"/>
<evidence type="ECO:0000256" key="2">
    <source>
        <dbReference type="ARBA" id="ARBA00022771"/>
    </source>
</evidence>
<proteinExistence type="predicted"/>
<reference evidence="5" key="1">
    <citation type="submission" date="2021-11" db="EMBL/GenBank/DDBJ databases">
        <authorList>
            <consortium name="Genoscope - CEA"/>
            <person name="William W."/>
        </authorList>
    </citation>
    <scope>NUCLEOTIDE SEQUENCE</scope>
</reference>
<feature type="domain" description="MYND-type" evidence="4">
    <location>
        <begin position="97"/>
        <end position="132"/>
    </location>
</feature>
<keyword evidence="6" id="KW-1185">Reference proteome</keyword>
<organism evidence="5 6">
    <name type="scientific">Pelagomonas calceolata</name>
    <dbReference type="NCBI Taxonomy" id="35677"/>
    <lineage>
        <taxon>Eukaryota</taxon>
        <taxon>Sar</taxon>
        <taxon>Stramenopiles</taxon>
        <taxon>Ochrophyta</taxon>
        <taxon>Pelagophyceae</taxon>
        <taxon>Pelagomonadales</taxon>
        <taxon>Pelagomonadaceae</taxon>
        <taxon>Pelagomonas</taxon>
    </lineage>
</organism>
<dbReference type="PANTHER" id="PTHR12197:SF251">
    <property type="entry name" value="EG:BACR7C10.4 PROTEIN"/>
    <property type="match status" value="1"/>
</dbReference>
<dbReference type="InterPro" id="IPR046341">
    <property type="entry name" value="SET_dom_sf"/>
</dbReference>
<dbReference type="Gene3D" id="1.25.40.10">
    <property type="entry name" value="Tetratricopeptide repeat domain"/>
    <property type="match status" value="1"/>
</dbReference>
<dbReference type="GO" id="GO:0005634">
    <property type="term" value="C:nucleus"/>
    <property type="evidence" value="ECO:0007669"/>
    <property type="project" value="TreeGrafter"/>
</dbReference>
<keyword evidence="2" id="KW-0863">Zinc-finger</keyword>
<evidence type="ECO:0000313" key="6">
    <source>
        <dbReference type="Proteomes" id="UP000789595"/>
    </source>
</evidence>
<evidence type="ECO:0000256" key="3">
    <source>
        <dbReference type="ARBA" id="ARBA00022833"/>
    </source>
</evidence>